<dbReference type="RefSeq" id="WP_227424009.1">
    <property type="nucleotide sequence ID" value="NZ_CP071868.1"/>
</dbReference>
<dbReference type="InterPro" id="IPR012495">
    <property type="entry name" value="TadE-like_dom"/>
</dbReference>
<dbReference type="Pfam" id="PF07811">
    <property type="entry name" value="TadE"/>
    <property type="match status" value="1"/>
</dbReference>
<organism evidence="2 3">
    <name type="scientific">Pengzhenrongella sicca</name>
    <dbReference type="NCBI Taxonomy" id="2819238"/>
    <lineage>
        <taxon>Bacteria</taxon>
        <taxon>Bacillati</taxon>
        <taxon>Actinomycetota</taxon>
        <taxon>Actinomycetes</taxon>
        <taxon>Micrococcales</taxon>
        <taxon>Pengzhenrongella</taxon>
    </lineage>
</organism>
<gene>
    <name evidence="2" type="ORF">J4E96_01270</name>
</gene>
<dbReference type="EMBL" id="CP071868">
    <property type="protein sequence ID" value="QTE29714.1"/>
    <property type="molecule type" value="Genomic_DNA"/>
</dbReference>
<dbReference type="Proteomes" id="UP000663937">
    <property type="component" value="Chromosome"/>
</dbReference>
<evidence type="ECO:0000313" key="2">
    <source>
        <dbReference type="EMBL" id="QTE29714.1"/>
    </source>
</evidence>
<dbReference type="InterPro" id="IPR049790">
    <property type="entry name" value="Rv3655c/TadE"/>
</dbReference>
<sequence>MSGRGPVRRREAGSVTAELAVALPAVTLLLLALLVLGAAAAGQLRCADAARAGARAAALGETAAEIAAIAERLAGDGATVAVTGTGTGTDGWVTVTVSRPIAAGPFGAGPLHAHASASARVEP</sequence>
<accession>A0A8A4ZCT6</accession>
<evidence type="ECO:0000259" key="1">
    <source>
        <dbReference type="Pfam" id="PF07811"/>
    </source>
</evidence>
<keyword evidence="3" id="KW-1185">Reference proteome</keyword>
<reference evidence="2" key="1">
    <citation type="submission" date="2021-03" db="EMBL/GenBank/DDBJ databases">
        <title>Pengzhenrongella sicca gen. nov., sp. nov., a new member of suborder Micrococcineae isolated from High-Arctic tundra soil.</title>
        <authorList>
            <person name="Peng F."/>
        </authorList>
    </citation>
    <scope>NUCLEOTIDE SEQUENCE</scope>
    <source>
        <strain evidence="2">LRZ-2</strain>
    </source>
</reference>
<feature type="domain" description="TadE-like" evidence="1">
    <location>
        <begin position="13"/>
        <end position="55"/>
    </location>
</feature>
<protein>
    <submittedName>
        <fullName evidence="2">Pilus assembly protein</fullName>
    </submittedName>
</protein>
<dbReference type="AlphaFoldDB" id="A0A8A4ZCT6"/>
<dbReference type="KEGG" id="psic:J4E96_01270"/>
<evidence type="ECO:0000313" key="3">
    <source>
        <dbReference type="Proteomes" id="UP000663937"/>
    </source>
</evidence>
<name>A0A8A4ZCT6_9MICO</name>
<dbReference type="NCBIfam" id="NF041390">
    <property type="entry name" value="TadE_Rv3655c"/>
    <property type="match status" value="1"/>
</dbReference>
<proteinExistence type="predicted"/>